<organism evidence="1 2">
    <name type="scientific">Polymorphospora rubra</name>
    <dbReference type="NCBI Taxonomy" id="338584"/>
    <lineage>
        <taxon>Bacteria</taxon>
        <taxon>Bacillati</taxon>
        <taxon>Actinomycetota</taxon>
        <taxon>Actinomycetes</taxon>
        <taxon>Micromonosporales</taxon>
        <taxon>Micromonosporaceae</taxon>
        <taxon>Polymorphospora</taxon>
    </lineage>
</organism>
<dbReference type="AlphaFoldDB" id="A0A810N2D7"/>
<dbReference type="NCBIfam" id="TIGR02466">
    <property type="entry name" value="TIGR02466 family protein"/>
    <property type="match status" value="1"/>
</dbReference>
<keyword evidence="2" id="KW-1185">Reference proteome</keyword>
<dbReference type="EMBL" id="AP023359">
    <property type="protein sequence ID" value="BCJ65705.1"/>
    <property type="molecule type" value="Genomic_DNA"/>
</dbReference>
<dbReference type="Pfam" id="PF13759">
    <property type="entry name" value="2OG-FeII_Oxy_5"/>
    <property type="match status" value="1"/>
</dbReference>
<evidence type="ECO:0000313" key="1">
    <source>
        <dbReference type="EMBL" id="BCJ65705.1"/>
    </source>
</evidence>
<gene>
    <name evidence="1" type="ORF">Prubr_27260</name>
</gene>
<evidence type="ECO:0008006" key="3">
    <source>
        <dbReference type="Google" id="ProtNLM"/>
    </source>
</evidence>
<accession>A0A810N2D7</accession>
<sequence>MRTFGMWGTPIVRDPNAVSPETLEDLRALVLREDARQRGTKIGTFNASKTESDLLVLSDPPLKVLRDAIVEIEGRMLSALRIEHEVTGRGVLAEAWGVVYHDWGFHRVHSHHDSAWSGVLYVDMGDSRDEDGQIEFLDPRPSACARHPGQPAVTTIKPATGEMILFPSWLEHWVTPHQGTRPRIVIAFNLGYGVAA</sequence>
<dbReference type="RefSeq" id="WP_212825319.1">
    <property type="nucleotide sequence ID" value="NZ_AP023359.1"/>
</dbReference>
<name>A0A810N2D7_9ACTN</name>
<evidence type="ECO:0000313" key="2">
    <source>
        <dbReference type="Proteomes" id="UP000680866"/>
    </source>
</evidence>
<protein>
    <recommendedName>
        <fullName evidence="3">Fe2OG dioxygenase domain-containing protein</fullName>
    </recommendedName>
</protein>
<dbReference type="Gene3D" id="2.60.120.620">
    <property type="entry name" value="q2cbj1_9rhob like domain"/>
    <property type="match status" value="1"/>
</dbReference>
<reference evidence="1" key="1">
    <citation type="submission" date="2020-08" db="EMBL/GenBank/DDBJ databases">
        <title>Whole genome shotgun sequence of Polymorphospora rubra NBRC 101157.</title>
        <authorList>
            <person name="Komaki H."/>
            <person name="Tamura T."/>
        </authorList>
    </citation>
    <scope>NUCLEOTIDE SEQUENCE</scope>
    <source>
        <strain evidence="1">NBRC 101157</strain>
    </source>
</reference>
<proteinExistence type="predicted"/>
<dbReference type="InterPro" id="IPR012668">
    <property type="entry name" value="CHP02466"/>
</dbReference>
<dbReference type="Proteomes" id="UP000680866">
    <property type="component" value="Chromosome"/>
</dbReference>
<dbReference type="KEGG" id="pry:Prubr_27260"/>